<gene>
    <name evidence="1" type="ordered locus">RB2501_04405</name>
</gene>
<name>A4CGQ1_ROBBH</name>
<reference evidence="1 2" key="1">
    <citation type="journal article" date="2009" name="J. Bacteriol.">
        <title>Complete genome sequence of Robiginitalea biformata HTCC2501.</title>
        <authorList>
            <person name="Oh H.M."/>
            <person name="Giovannoni S.J."/>
            <person name="Lee K."/>
            <person name="Ferriera S."/>
            <person name="Johnson J."/>
            <person name="Cho J.C."/>
        </authorList>
    </citation>
    <scope>NUCLEOTIDE SEQUENCE [LARGE SCALE GENOMIC DNA]</scope>
    <source>
        <strain evidence="2">ATCC BAA-864 / HTCC2501 / KCTC 12146</strain>
    </source>
</reference>
<keyword evidence="2" id="KW-1185">Reference proteome</keyword>
<dbReference type="EMBL" id="CP001712">
    <property type="protein sequence ID" value="EAR16109.1"/>
    <property type="molecule type" value="Genomic_DNA"/>
</dbReference>
<protein>
    <submittedName>
        <fullName evidence="1">Uncharacterized protein</fullName>
    </submittedName>
</protein>
<evidence type="ECO:0000313" key="1">
    <source>
        <dbReference type="EMBL" id="EAR16109.1"/>
    </source>
</evidence>
<evidence type="ECO:0000313" key="2">
    <source>
        <dbReference type="Proteomes" id="UP000009049"/>
    </source>
</evidence>
<dbReference type="KEGG" id="rbi:RB2501_04405"/>
<proteinExistence type="predicted"/>
<organism evidence="1 2">
    <name type="scientific">Robiginitalea biformata (strain ATCC BAA-864 / DSM 15991 / KCTC 12146 / HTCC2501)</name>
    <dbReference type="NCBI Taxonomy" id="313596"/>
    <lineage>
        <taxon>Bacteria</taxon>
        <taxon>Pseudomonadati</taxon>
        <taxon>Bacteroidota</taxon>
        <taxon>Flavobacteriia</taxon>
        <taxon>Flavobacteriales</taxon>
        <taxon>Flavobacteriaceae</taxon>
        <taxon>Robiginitalea</taxon>
    </lineage>
</organism>
<accession>A4CGQ1</accession>
<dbReference type="Proteomes" id="UP000009049">
    <property type="component" value="Chromosome"/>
</dbReference>
<sequence length="27" mass="3372">MGFINGNFFETKFLDEKRIIFTKKHYF</sequence>
<dbReference type="AlphaFoldDB" id="A4CGQ1"/>
<dbReference type="HOGENOM" id="CLU_3414982_0_0_10"/>